<sequence>MSILIVGGDRLGKIPDNLKSLGFTEIEHLSGRKIGHIAVDLPHEIDVVLVFTDFVSHGLAAKIKKDARKKGVRTIFARRSWAYIAKAWKGFING</sequence>
<keyword evidence="3" id="KW-1185">Reference proteome</keyword>
<comment type="caution">
    <text evidence="2">The sequence shown here is derived from an EMBL/GenBank/DDBJ whole genome shotgun (WGS) entry which is preliminary data.</text>
</comment>
<dbReference type="InterPro" id="IPR016772">
    <property type="entry name" value="UCP020408"/>
</dbReference>
<evidence type="ECO:0000256" key="1">
    <source>
        <dbReference type="ARBA" id="ARBA00007189"/>
    </source>
</evidence>
<evidence type="ECO:0008006" key="4">
    <source>
        <dbReference type="Google" id="ProtNLM"/>
    </source>
</evidence>
<dbReference type="RefSeq" id="WP_062285811.1">
    <property type="nucleotide sequence ID" value="NZ_LTBC01000019.1"/>
</dbReference>
<dbReference type="PIRSF" id="PIRSF020408">
    <property type="entry name" value="UCP020408"/>
    <property type="match status" value="1"/>
</dbReference>
<comment type="similarity">
    <text evidence="1">Belongs to the UPF0751 family.</text>
</comment>
<dbReference type="Pfam" id="PF10087">
    <property type="entry name" value="DUF2325"/>
    <property type="match status" value="1"/>
</dbReference>
<dbReference type="AlphaFoldDB" id="A0A151ATJ4"/>
<proteinExistence type="inferred from homology"/>
<organism evidence="2 3">
    <name type="scientific">Moorella mulderi DSM 14980</name>
    <dbReference type="NCBI Taxonomy" id="1122241"/>
    <lineage>
        <taxon>Bacteria</taxon>
        <taxon>Bacillati</taxon>
        <taxon>Bacillota</taxon>
        <taxon>Clostridia</taxon>
        <taxon>Neomoorellales</taxon>
        <taxon>Neomoorellaceae</taxon>
        <taxon>Neomoorella</taxon>
    </lineage>
</organism>
<protein>
    <recommendedName>
        <fullName evidence="4">Dihydroorotate dehydrogenase</fullName>
    </recommendedName>
</protein>
<evidence type="ECO:0000313" key="2">
    <source>
        <dbReference type="EMBL" id="KYH30870.1"/>
    </source>
</evidence>
<reference evidence="2 3" key="1">
    <citation type="submission" date="2016-02" db="EMBL/GenBank/DDBJ databases">
        <title>Genome sequence of Moorella mulderi DSM 14980.</title>
        <authorList>
            <person name="Poehlein A."/>
            <person name="Daniel R."/>
        </authorList>
    </citation>
    <scope>NUCLEOTIDE SEQUENCE [LARGE SCALE GENOMIC DNA]</scope>
    <source>
        <strain evidence="2 3">DSM 14980</strain>
    </source>
</reference>
<dbReference type="PATRIC" id="fig|1122241.3.peg.3024"/>
<dbReference type="OrthoDB" id="5324142at2"/>
<dbReference type="EMBL" id="LTBC01000019">
    <property type="protein sequence ID" value="KYH30870.1"/>
    <property type="molecule type" value="Genomic_DNA"/>
</dbReference>
<dbReference type="Proteomes" id="UP000075670">
    <property type="component" value="Unassembled WGS sequence"/>
</dbReference>
<accession>A0A151ATJ4</accession>
<gene>
    <name evidence="2" type="ORF">MOMUL_28410</name>
</gene>
<name>A0A151ATJ4_9FIRM</name>
<evidence type="ECO:0000313" key="3">
    <source>
        <dbReference type="Proteomes" id="UP000075670"/>
    </source>
</evidence>